<name>A0A4R3NUQ9_9HYPH</name>
<dbReference type="PANTHER" id="PTHR37828">
    <property type="entry name" value="GSR2449 PROTEIN"/>
    <property type="match status" value="1"/>
</dbReference>
<sequence length="97" mass="10648">MIIISLTYIAPMELVQEHFDAHINWLQKHYEAGDFIASGRKVPRTGGVILAKGSMEDVQAICNADPFVWSGVAEAQLTEVDFSRTAAGLEGLKDNKD</sequence>
<gene>
    <name evidence="3" type="ORF">EDC90_101156</name>
</gene>
<dbReference type="InterPro" id="IPR005545">
    <property type="entry name" value="YCII"/>
</dbReference>
<comment type="caution">
    <text evidence="3">The sequence shown here is derived from an EMBL/GenBank/DDBJ whole genome shotgun (WGS) entry which is preliminary data.</text>
</comment>
<dbReference type="OrthoDB" id="9814407at2"/>
<dbReference type="EMBL" id="SMAR01000011">
    <property type="protein sequence ID" value="TCT39872.1"/>
    <property type="molecule type" value="Genomic_DNA"/>
</dbReference>
<dbReference type="Pfam" id="PF03795">
    <property type="entry name" value="YCII"/>
    <property type="match status" value="1"/>
</dbReference>
<feature type="domain" description="YCII-related" evidence="2">
    <location>
        <begin position="5"/>
        <end position="76"/>
    </location>
</feature>
<accession>A0A4R3NUQ9</accession>
<evidence type="ECO:0000313" key="3">
    <source>
        <dbReference type="EMBL" id="TCT39872.1"/>
    </source>
</evidence>
<organism evidence="3 4">
    <name type="scientific">Martelella mediterranea</name>
    <dbReference type="NCBI Taxonomy" id="293089"/>
    <lineage>
        <taxon>Bacteria</taxon>
        <taxon>Pseudomonadati</taxon>
        <taxon>Pseudomonadota</taxon>
        <taxon>Alphaproteobacteria</taxon>
        <taxon>Hyphomicrobiales</taxon>
        <taxon>Aurantimonadaceae</taxon>
        <taxon>Martelella</taxon>
    </lineage>
</organism>
<proteinExistence type="inferred from homology"/>
<reference evidence="3 4" key="1">
    <citation type="submission" date="2019-03" db="EMBL/GenBank/DDBJ databases">
        <title>Freshwater and sediment microbial communities from various areas in North America, analyzing microbe dynamics in response to fracking.</title>
        <authorList>
            <person name="Lamendella R."/>
        </authorList>
    </citation>
    <scope>NUCLEOTIDE SEQUENCE [LARGE SCALE GENOMIC DNA]</scope>
    <source>
        <strain evidence="3 4">175.2</strain>
    </source>
</reference>
<dbReference type="Gene3D" id="3.30.70.1060">
    <property type="entry name" value="Dimeric alpha+beta barrel"/>
    <property type="match status" value="1"/>
</dbReference>
<dbReference type="RefSeq" id="WP_132310805.1">
    <property type="nucleotide sequence ID" value="NZ_SMAR01000011.1"/>
</dbReference>
<dbReference type="SUPFAM" id="SSF54909">
    <property type="entry name" value="Dimeric alpha+beta barrel"/>
    <property type="match status" value="1"/>
</dbReference>
<dbReference type="Proteomes" id="UP000295097">
    <property type="component" value="Unassembled WGS sequence"/>
</dbReference>
<evidence type="ECO:0000256" key="1">
    <source>
        <dbReference type="ARBA" id="ARBA00007689"/>
    </source>
</evidence>
<evidence type="ECO:0000313" key="4">
    <source>
        <dbReference type="Proteomes" id="UP000295097"/>
    </source>
</evidence>
<comment type="similarity">
    <text evidence="1">Belongs to the YciI family.</text>
</comment>
<dbReference type="PANTHER" id="PTHR37828:SF1">
    <property type="entry name" value="YCII-RELATED DOMAIN-CONTAINING PROTEIN"/>
    <property type="match status" value="1"/>
</dbReference>
<evidence type="ECO:0000259" key="2">
    <source>
        <dbReference type="Pfam" id="PF03795"/>
    </source>
</evidence>
<keyword evidence="4" id="KW-1185">Reference proteome</keyword>
<protein>
    <submittedName>
        <fullName evidence="3">Uncharacterized protein YciI</fullName>
    </submittedName>
</protein>
<dbReference type="InterPro" id="IPR011008">
    <property type="entry name" value="Dimeric_a/b-barrel"/>
</dbReference>
<dbReference type="AlphaFoldDB" id="A0A4R3NUQ9"/>